<proteinExistence type="inferred from homology"/>
<reference evidence="6" key="2">
    <citation type="journal article" date="2022" name="Microbiol. Resour. Announc.">
        <title>Whole-Genome Sequence of Entomortierella parvispora E1425, a Mucoromycotan Fungus Associated with Burkholderiaceae-Related Endosymbiotic Bacteria.</title>
        <authorList>
            <person name="Herlambang A."/>
            <person name="Guo Y."/>
            <person name="Takashima Y."/>
            <person name="Narisawa K."/>
            <person name="Ohta H."/>
            <person name="Nishizawa T."/>
        </authorList>
    </citation>
    <scope>NUCLEOTIDE SEQUENCE</scope>
    <source>
        <strain evidence="6">E1425</strain>
    </source>
</reference>
<dbReference type="PANTHER" id="PTHR13375:SF3">
    <property type="entry name" value="THO COMPLEX SUBUNIT 5 HOMOLOG"/>
    <property type="match status" value="1"/>
</dbReference>
<sequence length="340" mass="37776">MIATNGSIDHSDISKRPENVARICSQLRDLATEMASLRRQKSSNQDNVMDVDLEYEDLNDSTTTKTNTPVDPEIKKQLGEKSFQGMMLISSLKTLNRQLYHNERALRNDLTDQKLNVGKVDLGIQNIKYQRKYLTNEIARCRDMETIYQEVPLVSLEEFRQTAPKELTTVEAMDDQEEMHQLMLNRLQFELEERKRIDAEKRRLITVKANLTKVNKARTSTLNKIEQQLENYIKLSQPLQDLFQDPVLDPSAPAKAKEQAAAAFAAATNAAATAAASAAAAAAESSKTTEPGEMVSSSSSPAASSLARVSSSDSRRRGGGGGDRPSSSSQDKEDRYMDLS</sequence>
<evidence type="ECO:0000256" key="4">
    <source>
        <dbReference type="SAM" id="Coils"/>
    </source>
</evidence>
<dbReference type="Pfam" id="PF09766">
    <property type="entry name" value="FmiP_Thoc5"/>
    <property type="match status" value="1"/>
</dbReference>
<accession>A0A9P3M144</accession>
<dbReference type="AlphaFoldDB" id="A0A9P3M144"/>
<keyword evidence="7" id="KW-1185">Reference proteome</keyword>
<dbReference type="OrthoDB" id="20582at2759"/>
<evidence type="ECO:0000256" key="3">
    <source>
        <dbReference type="ARBA" id="ARBA00023242"/>
    </source>
</evidence>
<evidence type="ECO:0000256" key="5">
    <source>
        <dbReference type="SAM" id="MobiDB-lite"/>
    </source>
</evidence>
<evidence type="ECO:0000313" key="6">
    <source>
        <dbReference type="EMBL" id="GJJ77933.1"/>
    </source>
</evidence>
<protein>
    <submittedName>
        <fullName evidence="6">THO complex subunit 5</fullName>
    </submittedName>
</protein>
<evidence type="ECO:0000256" key="2">
    <source>
        <dbReference type="ARBA" id="ARBA00008044"/>
    </source>
</evidence>
<keyword evidence="3" id="KW-0539">Nucleus</keyword>
<comment type="subcellular location">
    <subcellularLocation>
        <location evidence="1">Nucleus</location>
    </subcellularLocation>
</comment>
<feature type="region of interest" description="Disordered" evidence="5">
    <location>
        <begin position="275"/>
        <end position="340"/>
    </location>
</feature>
<dbReference type="GO" id="GO:0000445">
    <property type="term" value="C:THO complex part of transcription export complex"/>
    <property type="evidence" value="ECO:0007669"/>
    <property type="project" value="TreeGrafter"/>
</dbReference>
<dbReference type="Proteomes" id="UP000827284">
    <property type="component" value="Unassembled WGS sequence"/>
</dbReference>
<dbReference type="GO" id="GO:0006406">
    <property type="term" value="P:mRNA export from nucleus"/>
    <property type="evidence" value="ECO:0007669"/>
    <property type="project" value="TreeGrafter"/>
</dbReference>
<evidence type="ECO:0000313" key="7">
    <source>
        <dbReference type="Proteomes" id="UP000827284"/>
    </source>
</evidence>
<feature type="compositionally biased region" description="Low complexity" evidence="5">
    <location>
        <begin position="275"/>
        <end position="312"/>
    </location>
</feature>
<feature type="coiled-coil region" evidence="4">
    <location>
        <begin position="20"/>
        <end position="47"/>
    </location>
</feature>
<reference evidence="6" key="1">
    <citation type="submission" date="2021-11" db="EMBL/GenBank/DDBJ databases">
        <authorList>
            <person name="Herlambang A."/>
            <person name="Guo Y."/>
            <person name="Takashima Y."/>
            <person name="Nishizawa T."/>
        </authorList>
    </citation>
    <scope>NUCLEOTIDE SEQUENCE</scope>
    <source>
        <strain evidence="6">E1425</strain>
    </source>
</reference>
<organism evidence="6 7">
    <name type="scientific">Entomortierella parvispora</name>
    <dbReference type="NCBI Taxonomy" id="205924"/>
    <lineage>
        <taxon>Eukaryota</taxon>
        <taxon>Fungi</taxon>
        <taxon>Fungi incertae sedis</taxon>
        <taxon>Mucoromycota</taxon>
        <taxon>Mortierellomycotina</taxon>
        <taxon>Mortierellomycetes</taxon>
        <taxon>Mortierellales</taxon>
        <taxon>Mortierellaceae</taxon>
        <taxon>Entomortierella</taxon>
    </lineage>
</organism>
<comment type="similarity">
    <text evidence="2">Belongs to the THOC5 family.</text>
</comment>
<feature type="compositionally biased region" description="Basic and acidic residues" evidence="5">
    <location>
        <begin position="330"/>
        <end position="340"/>
    </location>
</feature>
<evidence type="ECO:0000256" key="1">
    <source>
        <dbReference type="ARBA" id="ARBA00004123"/>
    </source>
</evidence>
<dbReference type="InterPro" id="IPR019163">
    <property type="entry name" value="THO_Thoc5"/>
</dbReference>
<dbReference type="GO" id="GO:0003729">
    <property type="term" value="F:mRNA binding"/>
    <property type="evidence" value="ECO:0007669"/>
    <property type="project" value="TreeGrafter"/>
</dbReference>
<dbReference type="PANTHER" id="PTHR13375">
    <property type="entry name" value="FMS INTERACTING PROTEIN"/>
    <property type="match status" value="1"/>
</dbReference>
<keyword evidence="4" id="KW-0175">Coiled coil</keyword>
<gene>
    <name evidence="6" type="ORF">EMPS_10292</name>
</gene>
<dbReference type="EMBL" id="BQFW01000014">
    <property type="protein sequence ID" value="GJJ77933.1"/>
    <property type="molecule type" value="Genomic_DNA"/>
</dbReference>
<comment type="caution">
    <text evidence="6">The sequence shown here is derived from an EMBL/GenBank/DDBJ whole genome shotgun (WGS) entry which is preliminary data.</text>
</comment>
<name>A0A9P3M144_9FUNG</name>